<dbReference type="Proteomes" id="UP001501591">
    <property type="component" value="Unassembled WGS sequence"/>
</dbReference>
<comment type="subcellular location">
    <subcellularLocation>
        <location evidence="1 7">Cell membrane</location>
        <topology evidence="1 7">Multi-pass membrane protein</topology>
    </subcellularLocation>
</comment>
<proteinExistence type="inferred from homology"/>
<sequence length="254" mass="26961">MVSLVVQRLALVILVVGAWEMIARWLDARSIPSVAPVFDASLHTVGTDRFWSALGGTMQSWAIGMLIASGVGVALGLMIGASPLLTRVTGGMIDFLRTVPAIMLVPLVVLVLGATAEMKILLIALSALWPILVQSTYAIGHVDPVSRDTATVFRLGRVQRILRLYLPSALPLIATGIRVAATVALLISVGAEIITSAPGIGHEILLSQANGSPARAFVYVLLSGALGVAINLTFLFVERRVIFWHGIQQRKAAS</sequence>
<protein>
    <submittedName>
        <fullName evidence="9">ABC transporter permease</fullName>
    </submittedName>
</protein>
<evidence type="ECO:0000256" key="3">
    <source>
        <dbReference type="ARBA" id="ARBA00022475"/>
    </source>
</evidence>
<evidence type="ECO:0000256" key="4">
    <source>
        <dbReference type="ARBA" id="ARBA00022692"/>
    </source>
</evidence>
<evidence type="ECO:0000256" key="1">
    <source>
        <dbReference type="ARBA" id="ARBA00004651"/>
    </source>
</evidence>
<keyword evidence="4 7" id="KW-0812">Transmembrane</keyword>
<evidence type="ECO:0000256" key="6">
    <source>
        <dbReference type="ARBA" id="ARBA00023136"/>
    </source>
</evidence>
<dbReference type="InterPro" id="IPR000515">
    <property type="entry name" value="MetI-like"/>
</dbReference>
<evidence type="ECO:0000256" key="2">
    <source>
        <dbReference type="ARBA" id="ARBA00022448"/>
    </source>
</evidence>
<evidence type="ECO:0000313" key="10">
    <source>
        <dbReference type="Proteomes" id="UP001501591"/>
    </source>
</evidence>
<keyword evidence="2 7" id="KW-0813">Transport</keyword>
<organism evidence="9 10">
    <name type="scientific">Microbacterium soli</name>
    <dbReference type="NCBI Taxonomy" id="446075"/>
    <lineage>
        <taxon>Bacteria</taxon>
        <taxon>Bacillati</taxon>
        <taxon>Actinomycetota</taxon>
        <taxon>Actinomycetes</taxon>
        <taxon>Micrococcales</taxon>
        <taxon>Microbacteriaceae</taxon>
        <taxon>Microbacterium</taxon>
    </lineage>
</organism>
<dbReference type="PROSITE" id="PS50928">
    <property type="entry name" value="ABC_TM1"/>
    <property type="match status" value="1"/>
</dbReference>
<evidence type="ECO:0000259" key="8">
    <source>
        <dbReference type="PROSITE" id="PS50928"/>
    </source>
</evidence>
<reference evidence="10" key="1">
    <citation type="journal article" date="2019" name="Int. J. Syst. Evol. Microbiol.">
        <title>The Global Catalogue of Microorganisms (GCM) 10K type strain sequencing project: providing services to taxonomists for standard genome sequencing and annotation.</title>
        <authorList>
            <consortium name="The Broad Institute Genomics Platform"/>
            <consortium name="The Broad Institute Genome Sequencing Center for Infectious Disease"/>
            <person name="Wu L."/>
            <person name="Ma J."/>
        </authorList>
    </citation>
    <scope>NUCLEOTIDE SEQUENCE [LARGE SCALE GENOMIC DNA]</scope>
    <source>
        <strain evidence="10">JCM 17024</strain>
    </source>
</reference>
<feature type="transmembrane region" description="Helical" evidence="7">
    <location>
        <begin position="216"/>
        <end position="237"/>
    </location>
</feature>
<name>A0ABP7N5F2_9MICO</name>
<feature type="transmembrane region" description="Helical" evidence="7">
    <location>
        <begin position="95"/>
        <end position="114"/>
    </location>
</feature>
<dbReference type="EMBL" id="BAABCP010000001">
    <property type="protein sequence ID" value="GAA3936314.1"/>
    <property type="molecule type" value="Genomic_DNA"/>
</dbReference>
<gene>
    <name evidence="9" type="ORF">GCM10022383_13310</name>
</gene>
<keyword evidence="3" id="KW-1003">Cell membrane</keyword>
<keyword evidence="10" id="KW-1185">Reference proteome</keyword>
<evidence type="ECO:0000256" key="7">
    <source>
        <dbReference type="RuleBase" id="RU363032"/>
    </source>
</evidence>
<dbReference type="Pfam" id="PF00528">
    <property type="entry name" value="BPD_transp_1"/>
    <property type="match status" value="1"/>
</dbReference>
<evidence type="ECO:0000256" key="5">
    <source>
        <dbReference type="ARBA" id="ARBA00022989"/>
    </source>
</evidence>
<comment type="similarity">
    <text evidence="7">Belongs to the binding-protein-dependent transport system permease family.</text>
</comment>
<dbReference type="SUPFAM" id="SSF161098">
    <property type="entry name" value="MetI-like"/>
    <property type="match status" value="1"/>
</dbReference>
<feature type="domain" description="ABC transmembrane type-1" evidence="8">
    <location>
        <begin position="54"/>
        <end position="238"/>
    </location>
</feature>
<comment type="caution">
    <text evidence="9">The sequence shown here is derived from an EMBL/GenBank/DDBJ whole genome shotgun (WGS) entry which is preliminary data.</text>
</comment>
<feature type="transmembrane region" description="Helical" evidence="7">
    <location>
        <begin position="61"/>
        <end position="83"/>
    </location>
</feature>
<keyword evidence="6 7" id="KW-0472">Membrane</keyword>
<dbReference type="Gene3D" id="1.10.3720.10">
    <property type="entry name" value="MetI-like"/>
    <property type="match status" value="1"/>
</dbReference>
<keyword evidence="5 7" id="KW-1133">Transmembrane helix</keyword>
<dbReference type="PANTHER" id="PTHR30151">
    <property type="entry name" value="ALKANE SULFONATE ABC TRANSPORTER-RELATED, MEMBRANE SUBUNIT"/>
    <property type="match status" value="1"/>
</dbReference>
<feature type="transmembrane region" description="Helical" evidence="7">
    <location>
        <begin position="161"/>
        <end position="187"/>
    </location>
</feature>
<dbReference type="PANTHER" id="PTHR30151:SF38">
    <property type="entry name" value="ALIPHATIC SULFONATES TRANSPORT PERMEASE PROTEIN SSUC-RELATED"/>
    <property type="match status" value="1"/>
</dbReference>
<feature type="transmembrane region" description="Helical" evidence="7">
    <location>
        <begin position="120"/>
        <end position="140"/>
    </location>
</feature>
<dbReference type="InterPro" id="IPR035906">
    <property type="entry name" value="MetI-like_sf"/>
</dbReference>
<evidence type="ECO:0000313" key="9">
    <source>
        <dbReference type="EMBL" id="GAA3936314.1"/>
    </source>
</evidence>
<accession>A0ABP7N5F2</accession>